<proteinExistence type="predicted"/>
<accession>A0A2P4NZD1</accession>
<dbReference type="InterPro" id="IPR011009">
    <property type="entry name" value="Kinase-like_dom_sf"/>
</dbReference>
<reference evidence="3 4" key="1">
    <citation type="journal article" date="2013" name="Proc. Natl. Acad. Sci. U.S.A.">
        <title>Genome of an arbuscular mycorrhizal fungus provides insight into the oldest plant symbiosis.</title>
        <authorList>
            <person name="Tisserant E."/>
            <person name="Malbreil M."/>
            <person name="Kuo A."/>
            <person name="Kohler A."/>
            <person name="Symeonidi A."/>
            <person name="Balestrini R."/>
            <person name="Charron P."/>
            <person name="Duensing N."/>
            <person name="Frei Dit Frey N."/>
            <person name="Gianinazzi-Pearson V."/>
            <person name="Gilbert L.B."/>
            <person name="Handa Y."/>
            <person name="Herr J.R."/>
            <person name="Hijri M."/>
            <person name="Koul R."/>
            <person name="Kawaguchi M."/>
            <person name="Krajinski F."/>
            <person name="Lammers P.J."/>
            <person name="Masclaux F.G."/>
            <person name="Murat C."/>
            <person name="Morin E."/>
            <person name="Ndikumana S."/>
            <person name="Pagni M."/>
            <person name="Petitpierre D."/>
            <person name="Requena N."/>
            <person name="Rosikiewicz P."/>
            <person name="Riley R."/>
            <person name="Saito K."/>
            <person name="San Clemente H."/>
            <person name="Shapiro H."/>
            <person name="van Tuinen D."/>
            <person name="Becard G."/>
            <person name="Bonfante P."/>
            <person name="Paszkowski U."/>
            <person name="Shachar-Hill Y.Y."/>
            <person name="Tuskan G.A."/>
            <person name="Young P.W."/>
            <person name="Sanders I.R."/>
            <person name="Henrissat B."/>
            <person name="Rensing S.A."/>
            <person name="Grigoriev I.V."/>
            <person name="Corradi N."/>
            <person name="Roux C."/>
            <person name="Martin F."/>
        </authorList>
    </citation>
    <scope>NUCLEOTIDE SEQUENCE [LARGE SCALE GENOMIC DNA]</scope>
    <source>
        <strain evidence="3 4">DAOM 197198</strain>
    </source>
</reference>
<comment type="caution">
    <text evidence="3">The sequence shown here is derived from an EMBL/GenBank/DDBJ whole genome shotgun (WGS) entry which is preliminary data.</text>
</comment>
<dbReference type="GO" id="GO:0005524">
    <property type="term" value="F:ATP binding"/>
    <property type="evidence" value="ECO:0007669"/>
    <property type="project" value="InterPro"/>
</dbReference>
<dbReference type="VEuPathDB" id="FungiDB:RhiirFUN_002863"/>
<dbReference type="InterPro" id="IPR000719">
    <property type="entry name" value="Prot_kinase_dom"/>
</dbReference>
<dbReference type="GO" id="GO:0004674">
    <property type="term" value="F:protein serine/threonine kinase activity"/>
    <property type="evidence" value="ECO:0007669"/>
    <property type="project" value="TreeGrafter"/>
</dbReference>
<feature type="compositionally biased region" description="Basic and acidic residues" evidence="1">
    <location>
        <begin position="470"/>
        <end position="480"/>
    </location>
</feature>
<reference evidence="3 4" key="2">
    <citation type="journal article" date="2018" name="New Phytol.">
        <title>High intraspecific genome diversity in the model arbuscular mycorrhizal symbiont Rhizophagus irregularis.</title>
        <authorList>
            <person name="Chen E.C.H."/>
            <person name="Morin E."/>
            <person name="Beaudet D."/>
            <person name="Noel J."/>
            <person name="Yildirir G."/>
            <person name="Ndikumana S."/>
            <person name="Charron P."/>
            <person name="St-Onge C."/>
            <person name="Giorgi J."/>
            <person name="Kruger M."/>
            <person name="Marton T."/>
            <person name="Ropars J."/>
            <person name="Grigoriev I.V."/>
            <person name="Hainaut M."/>
            <person name="Henrissat B."/>
            <person name="Roux C."/>
            <person name="Martin F."/>
            <person name="Corradi N."/>
        </authorList>
    </citation>
    <scope>NUCLEOTIDE SEQUENCE [LARGE SCALE GENOMIC DNA]</scope>
    <source>
        <strain evidence="3 4">DAOM 197198</strain>
    </source>
</reference>
<evidence type="ECO:0000313" key="3">
    <source>
        <dbReference type="EMBL" id="POG58502.1"/>
    </source>
</evidence>
<organism evidence="3 4">
    <name type="scientific">Rhizophagus irregularis (strain DAOM 181602 / DAOM 197198 / MUCL 43194)</name>
    <name type="common">Arbuscular mycorrhizal fungus</name>
    <name type="synonym">Glomus intraradices</name>
    <dbReference type="NCBI Taxonomy" id="747089"/>
    <lineage>
        <taxon>Eukaryota</taxon>
        <taxon>Fungi</taxon>
        <taxon>Fungi incertae sedis</taxon>
        <taxon>Mucoromycota</taxon>
        <taxon>Glomeromycotina</taxon>
        <taxon>Glomeromycetes</taxon>
        <taxon>Glomerales</taxon>
        <taxon>Glomeraceae</taxon>
        <taxon>Rhizophagus</taxon>
    </lineage>
</organism>
<evidence type="ECO:0000313" key="4">
    <source>
        <dbReference type="Proteomes" id="UP000018888"/>
    </source>
</evidence>
<gene>
    <name evidence="3" type="ORF">GLOIN_2v1885796</name>
</gene>
<evidence type="ECO:0000259" key="2">
    <source>
        <dbReference type="PROSITE" id="PS50011"/>
    </source>
</evidence>
<dbReference type="Gene3D" id="1.10.510.10">
    <property type="entry name" value="Transferase(Phosphotransferase) domain 1"/>
    <property type="match status" value="1"/>
</dbReference>
<dbReference type="PANTHER" id="PTHR44329">
    <property type="entry name" value="SERINE/THREONINE-PROTEIN KINASE TNNI3K-RELATED"/>
    <property type="match status" value="1"/>
</dbReference>
<dbReference type="AlphaFoldDB" id="A0A2P4NZD1"/>
<feature type="domain" description="Protein kinase" evidence="2">
    <location>
        <begin position="124"/>
        <end position="387"/>
    </location>
</feature>
<dbReference type="PROSITE" id="PS50011">
    <property type="entry name" value="PROTEIN_KINASE_DOM"/>
    <property type="match status" value="1"/>
</dbReference>
<evidence type="ECO:0000256" key="1">
    <source>
        <dbReference type="SAM" id="MobiDB-lite"/>
    </source>
</evidence>
<protein>
    <submittedName>
        <fullName evidence="3">Kinase-like domain-containing protein</fullName>
    </submittedName>
</protein>
<keyword evidence="4" id="KW-1185">Reference proteome</keyword>
<dbReference type="InterPro" id="IPR001245">
    <property type="entry name" value="Ser-Thr/Tyr_kinase_cat_dom"/>
</dbReference>
<dbReference type="Pfam" id="PF07714">
    <property type="entry name" value="PK_Tyr_Ser-Thr"/>
    <property type="match status" value="1"/>
</dbReference>
<feature type="region of interest" description="Disordered" evidence="1">
    <location>
        <begin position="470"/>
        <end position="529"/>
    </location>
</feature>
<dbReference type="SUPFAM" id="SSF56112">
    <property type="entry name" value="Protein kinase-like (PK-like)"/>
    <property type="match status" value="1"/>
</dbReference>
<dbReference type="Proteomes" id="UP000018888">
    <property type="component" value="Unassembled WGS sequence"/>
</dbReference>
<dbReference type="InterPro" id="IPR051681">
    <property type="entry name" value="Ser/Thr_Kinases-Pseudokinases"/>
</dbReference>
<sequence>MSTIRDDLVFAAYNRAYALVNFNDNIDKQHEFKERTIHADKSLTKYEKSKIIEKLTRDYDYHKVLINKGKRRICENCQKECLATLYCEYCIRNYLETKFSNWTSGNNNLDDLIQKCQIKSIHPEMLIEWIPYNNLQNIKYLTEEQQLIRYGTGHVILKKLENVESANRSWFDEAKSHLTIANKWPVVVSCYGLTQDPSDENYMLVMKKLDTNLREYLQQNHNQLTWNKRINITNDIIQALYSIHKENVIHRDLHSENILYQQYNNRWFISDLGFCGPVDKPLESIYGNLRYIAPEVIAGKGYTRASDIYSIAMTMWEVSSGQPPFANYEDDYNLAMDIVNGMRPKIISGTPLKYKELMEQCWDADPTKRPGIYTIRDKIREINRLYYQNVTDKNTSIFIKFLKNFKKTNNLNKLSDLEILSFYYASSKLSISKVYQFENLPEPINATEEEQEAYHSKAYSFNIPENIDDLNKSSDHDNDSTKISSSFKGNSKRLSKAFQKFYIGSRDNNQNNYKRETTIKQEIKKQDGF</sequence>
<feature type="compositionally biased region" description="Basic and acidic residues" evidence="1">
    <location>
        <begin position="513"/>
        <end position="529"/>
    </location>
</feature>
<dbReference type="EMBL" id="AUPC02000525">
    <property type="protein sequence ID" value="POG58502.1"/>
    <property type="molecule type" value="Genomic_DNA"/>
</dbReference>
<name>A0A2P4NZD1_RHIID</name>